<keyword evidence="2" id="KW-1185">Reference proteome</keyword>
<accession>A0ABZ0HFK3</accession>
<dbReference type="Proteomes" id="UP001302666">
    <property type="component" value="Chromosome"/>
</dbReference>
<dbReference type="InterPro" id="IPR027417">
    <property type="entry name" value="P-loop_NTPase"/>
</dbReference>
<dbReference type="RefSeq" id="WP_317385172.1">
    <property type="nucleotide sequence ID" value="NZ_CP136704.1"/>
</dbReference>
<evidence type="ECO:0000313" key="2">
    <source>
        <dbReference type="Proteomes" id="UP001302666"/>
    </source>
</evidence>
<proteinExistence type="predicted"/>
<protein>
    <submittedName>
        <fullName evidence="1">Uncharacterized protein</fullName>
    </submittedName>
</protein>
<gene>
    <name evidence="1" type="ORF">R1T40_18475</name>
</gene>
<organism evidence="1 2">
    <name type="scientific">Tritonibacter scottomollicae</name>
    <name type="common">Epibacterium scottomollicae</name>
    <dbReference type="NCBI Taxonomy" id="483013"/>
    <lineage>
        <taxon>Bacteria</taxon>
        <taxon>Pseudomonadati</taxon>
        <taxon>Pseudomonadota</taxon>
        <taxon>Alphaproteobacteria</taxon>
        <taxon>Rhodobacterales</taxon>
        <taxon>Paracoccaceae</taxon>
        <taxon>Tritonibacter</taxon>
    </lineage>
</organism>
<name>A0ABZ0HFK3_TRISK</name>
<evidence type="ECO:0000313" key="1">
    <source>
        <dbReference type="EMBL" id="WOI32899.1"/>
    </source>
</evidence>
<dbReference type="EMBL" id="CP136704">
    <property type="protein sequence ID" value="WOI32899.1"/>
    <property type="molecule type" value="Genomic_DNA"/>
</dbReference>
<sequence>MKILVIGHAEHGKDAAALCLGRELGVAFISSSEFCAARAVYPLVSDLYADWRACFEDRRKHRALWRHAIEAYNLRPGPSLAEQVLALAPIYVGMRSRAEFDRSKSLFDVVIWVDASERLPLEPAASMDLTKDDADLFVDNNRGLSELTDTIWALVNS</sequence>
<dbReference type="SUPFAM" id="SSF52540">
    <property type="entry name" value="P-loop containing nucleoside triphosphate hydrolases"/>
    <property type="match status" value="1"/>
</dbReference>
<reference evidence="1 2" key="1">
    <citation type="submission" date="2023-10" db="EMBL/GenBank/DDBJ databases">
        <title>Eight complete genome sequences of bacteria isolated from laboratory stock of Giant Kelp gametophytes.</title>
        <authorList>
            <person name="Tolentino B."/>
            <person name="Nuzhdin S."/>
        </authorList>
    </citation>
    <scope>NUCLEOTIDE SEQUENCE [LARGE SCALE GENOMIC DNA]</scope>
    <source>
        <strain evidence="1 2">LC.270.F.C4</strain>
    </source>
</reference>